<comment type="caution">
    <text evidence="1">The sequence shown here is derived from an EMBL/GenBank/DDBJ whole genome shotgun (WGS) entry which is preliminary data.</text>
</comment>
<name>A0A370U9Q9_9GAMM</name>
<gene>
    <name evidence="1" type="ORF">DN730_08965</name>
</gene>
<dbReference type="Proteomes" id="UP000254326">
    <property type="component" value="Unassembled WGS sequence"/>
</dbReference>
<protein>
    <submittedName>
        <fullName evidence="1">Uncharacterized protein</fullName>
    </submittedName>
</protein>
<keyword evidence="2" id="KW-1185">Reference proteome</keyword>
<reference evidence="1 2" key="1">
    <citation type="submission" date="2018-06" db="EMBL/GenBank/DDBJ databases">
        <title>Marinomonas sp. YLB-05 draft genome sequence.</title>
        <authorList>
            <person name="Yu L."/>
            <person name="Tang X."/>
        </authorList>
    </citation>
    <scope>NUCLEOTIDE SEQUENCE [LARGE SCALE GENOMIC DNA]</scope>
    <source>
        <strain evidence="1 2">YLB-05</strain>
    </source>
</reference>
<organism evidence="1 2">
    <name type="scientific">Marinomonas piezotolerans</name>
    <dbReference type="NCBI Taxonomy" id="2213058"/>
    <lineage>
        <taxon>Bacteria</taxon>
        <taxon>Pseudomonadati</taxon>
        <taxon>Pseudomonadota</taxon>
        <taxon>Gammaproteobacteria</taxon>
        <taxon>Oceanospirillales</taxon>
        <taxon>Oceanospirillaceae</taxon>
        <taxon>Marinomonas</taxon>
    </lineage>
</organism>
<accession>A0A370U9Q9</accession>
<proteinExistence type="predicted"/>
<dbReference type="AlphaFoldDB" id="A0A370U9Q9"/>
<sequence>MVTLQFRLGFRNASSDILSSDVSLVRNFTGIFFWLSYDYKIISKVFSSTLPDAINTTLLPNVTSKISGCISANLNLRRIGDIVN</sequence>
<evidence type="ECO:0000313" key="1">
    <source>
        <dbReference type="EMBL" id="RDL44516.1"/>
    </source>
</evidence>
<evidence type="ECO:0000313" key="2">
    <source>
        <dbReference type="Proteomes" id="UP000254326"/>
    </source>
</evidence>
<dbReference type="EMBL" id="QKRA01000003">
    <property type="protein sequence ID" value="RDL44516.1"/>
    <property type="molecule type" value="Genomic_DNA"/>
</dbReference>